<accession>A0ABP9VDE4</accession>
<dbReference type="RefSeq" id="WP_353541714.1">
    <property type="nucleotide sequence ID" value="NZ_BAABRN010000013.1"/>
</dbReference>
<comment type="caution">
    <text evidence="1">The sequence shown here is derived from an EMBL/GenBank/DDBJ whole genome shotgun (WGS) entry which is preliminary data.</text>
</comment>
<evidence type="ECO:0000313" key="1">
    <source>
        <dbReference type="EMBL" id="GAA5501742.1"/>
    </source>
</evidence>
<reference evidence="1 2" key="1">
    <citation type="submission" date="2024-02" db="EMBL/GenBank/DDBJ databases">
        <title>Deinococcus xinjiangensis NBRC 107630.</title>
        <authorList>
            <person name="Ichikawa N."/>
            <person name="Katano-Makiyama Y."/>
            <person name="Hidaka K."/>
        </authorList>
    </citation>
    <scope>NUCLEOTIDE SEQUENCE [LARGE SCALE GENOMIC DNA]</scope>
    <source>
        <strain evidence="1 2">NBRC 107630</strain>
    </source>
</reference>
<evidence type="ECO:0000313" key="2">
    <source>
        <dbReference type="Proteomes" id="UP001458946"/>
    </source>
</evidence>
<dbReference type="Proteomes" id="UP001458946">
    <property type="component" value="Unassembled WGS sequence"/>
</dbReference>
<dbReference type="EMBL" id="BAABRN010000013">
    <property type="protein sequence ID" value="GAA5501742.1"/>
    <property type="molecule type" value="Genomic_DNA"/>
</dbReference>
<gene>
    <name evidence="1" type="ORF">Dxin01_01481</name>
</gene>
<name>A0ABP9VDE4_9DEIO</name>
<keyword evidence="2" id="KW-1185">Reference proteome</keyword>
<sequence length="118" mass="13385">MQTEIKTYHLKRRKLGPVLDFGGFFAFFGVSGTDHGREERMNKRFEQEYFANIVTLVLSQPLAAGTYQFAGLPELVNRRGWKVEGGHAATCDLSDDGLEEFRAWMSSKVRRVEAVRVG</sequence>
<protein>
    <submittedName>
        <fullName evidence="1">Uncharacterized protein</fullName>
    </submittedName>
</protein>
<organism evidence="1 2">
    <name type="scientific">Deinococcus xinjiangensis</name>
    <dbReference type="NCBI Taxonomy" id="457454"/>
    <lineage>
        <taxon>Bacteria</taxon>
        <taxon>Thermotogati</taxon>
        <taxon>Deinococcota</taxon>
        <taxon>Deinococci</taxon>
        <taxon>Deinococcales</taxon>
        <taxon>Deinococcaceae</taxon>
        <taxon>Deinococcus</taxon>
    </lineage>
</organism>
<proteinExistence type="predicted"/>